<dbReference type="EMBL" id="FODN01000001">
    <property type="protein sequence ID" value="SEN74918.1"/>
    <property type="molecule type" value="Genomic_DNA"/>
</dbReference>
<organism evidence="3 4">
    <name type="scientific">Flavobacterium sinopsychrotolerans</name>
    <dbReference type="NCBI Taxonomy" id="604089"/>
    <lineage>
        <taxon>Bacteria</taxon>
        <taxon>Pseudomonadati</taxon>
        <taxon>Bacteroidota</taxon>
        <taxon>Flavobacteriia</taxon>
        <taxon>Flavobacteriales</taxon>
        <taxon>Flavobacteriaceae</taxon>
        <taxon>Flavobacterium</taxon>
    </lineage>
</organism>
<evidence type="ECO:0000256" key="1">
    <source>
        <dbReference type="SAM" id="Coils"/>
    </source>
</evidence>
<dbReference type="AlphaFoldDB" id="A0A1H8J4L5"/>
<dbReference type="RefSeq" id="WP_091166189.1">
    <property type="nucleotide sequence ID" value="NZ_CBCSFM010000001.1"/>
</dbReference>
<reference evidence="4" key="1">
    <citation type="submission" date="2016-10" db="EMBL/GenBank/DDBJ databases">
        <authorList>
            <person name="Varghese N."/>
            <person name="Submissions S."/>
        </authorList>
    </citation>
    <scope>NUCLEOTIDE SEQUENCE [LARGE SCALE GENOMIC DNA]</scope>
    <source>
        <strain evidence="4">CGMCC 1.8704</strain>
    </source>
</reference>
<sequence length="257" mass="30515">MVKDFLISFSDNFKEKTKNPFLGTYLLVWLIRNWDLIYSLLNFDSNLRLKDKITFVNDYYNKTDFVENLLINIYWSFGLLILTYLLVNISRFIVNLSEKRLTPWIYKITDSKSIVLKEEYERIRAESDDLQNRLDKERETKSRLEARIKSLENEIIEVSKIKSETNNGQMDVFKPSNSEDRTDVFINRLKAKNYIDEFLKLCLSIQRGETILNDNKSLDYLLQLGLLIYKSQYSTSAKYYSITKDGEKVLEKIRLDI</sequence>
<dbReference type="OrthoDB" id="1332755at2"/>
<dbReference type="STRING" id="604089.SAMN04487942_0830"/>
<evidence type="ECO:0000256" key="2">
    <source>
        <dbReference type="SAM" id="Phobius"/>
    </source>
</evidence>
<keyword evidence="2" id="KW-0472">Membrane</keyword>
<evidence type="ECO:0000313" key="4">
    <source>
        <dbReference type="Proteomes" id="UP000198657"/>
    </source>
</evidence>
<feature type="transmembrane region" description="Helical" evidence="2">
    <location>
        <begin position="73"/>
        <end position="94"/>
    </location>
</feature>
<feature type="coiled-coil region" evidence="1">
    <location>
        <begin position="113"/>
        <end position="161"/>
    </location>
</feature>
<keyword evidence="2" id="KW-1133">Transmembrane helix</keyword>
<keyword evidence="1" id="KW-0175">Coiled coil</keyword>
<name>A0A1H8J4L5_9FLAO</name>
<feature type="transmembrane region" description="Helical" evidence="2">
    <location>
        <begin position="21"/>
        <end position="41"/>
    </location>
</feature>
<proteinExistence type="predicted"/>
<dbReference type="Proteomes" id="UP000198657">
    <property type="component" value="Unassembled WGS sequence"/>
</dbReference>
<gene>
    <name evidence="3" type="ORF">SAMN04487942_0830</name>
</gene>
<protein>
    <submittedName>
        <fullName evidence="3">Uncharacterized protein</fullName>
    </submittedName>
</protein>
<keyword evidence="2" id="KW-0812">Transmembrane</keyword>
<keyword evidence="4" id="KW-1185">Reference proteome</keyword>
<accession>A0A1H8J4L5</accession>
<evidence type="ECO:0000313" key="3">
    <source>
        <dbReference type="EMBL" id="SEN74918.1"/>
    </source>
</evidence>